<dbReference type="RefSeq" id="WP_263830474.1">
    <property type="nucleotide sequence ID" value="NZ_JAOWLB010000023.1"/>
</dbReference>
<protein>
    <submittedName>
        <fullName evidence="1">Sulfotransferase domain-containing protein</fullName>
    </submittedName>
</protein>
<reference evidence="1 2" key="1">
    <citation type="submission" date="2022-10" db="EMBL/GenBank/DDBJ databases">
        <title>Ruegeria sp. nov., isolated from ocean surface sediments.</title>
        <authorList>
            <person name="He W."/>
            <person name="Xue H.-P."/>
            <person name="Zhang D.-F."/>
        </authorList>
    </citation>
    <scope>NUCLEOTIDE SEQUENCE [LARGE SCALE GENOMIC DNA]</scope>
    <source>
        <strain evidence="1 2">XHP0148</strain>
    </source>
</reference>
<dbReference type="Proteomes" id="UP001320899">
    <property type="component" value="Unassembled WGS sequence"/>
</dbReference>
<evidence type="ECO:0000313" key="2">
    <source>
        <dbReference type="Proteomes" id="UP001320899"/>
    </source>
</evidence>
<keyword evidence="2" id="KW-1185">Reference proteome</keyword>
<organism evidence="1 2">
    <name type="scientific">Ruegeria aquimaris</name>
    <dbReference type="NCBI Taxonomy" id="2984333"/>
    <lineage>
        <taxon>Bacteria</taxon>
        <taxon>Pseudomonadati</taxon>
        <taxon>Pseudomonadota</taxon>
        <taxon>Alphaproteobacteria</taxon>
        <taxon>Rhodobacterales</taxon>
        <taxon>Roseobacteraceae</taxon>
        <taxon>Ruegeria</taxon>
    </lineage>
</organism>
<proteinExistence type="predicted"/>
<dbReference type="InterPro" id="IPR027417">
    <property type="entry name" value="P-loop_NTPase"/>
</dbReference>
<accession>A0ABT3AQB5</accession>
<evidence type="ECO:0000313" key="1">
    <source>
        <dbReference type="EMBL" id="MCV2890858.1"/>
    </source>
</evidence>
<dbReference type="SUPFAM" id="SSF52540">
    <property type="entry name" value="P-loop containing nucleoside triphosphate hydrolases"/>
    <property type="match status" value="1"/>
</dbReference>
<dbReference type="Gene3D" id="3.40.50.300">
    <property type="entry name" value="P-loop containing nucleotide triphosphate hydrolases"/>
    <property type="match status" value="1"/>
</dbReference>
<dbReference type="EMBL" id="JAOWLB010000023">
    <property type="protein sequence ID" value="MCV2890858.1"/>
    <property type="molecule type" value="Genomic_DNA"/>
</dbReference>
<comment type="caution">
    <text evidence="1">The sequence shown here is derived from an EMBL/GenBank/DDBJ whole genome shotgun (WGS) entry which is preliminary data.</text>
</comment>
<gene>
    <name evidence="1" type="ORF">OE747_21200</name>
</gene>
<sequence>MKRKFIIHIGPAKTGTSSLQEVLFEHRDTLLVHGYDYPGFGRHAEMLLLPGHHGIPARLQQFREVPPGVIENLAALPDNRTVIFSSENLAHIGAEGVRILVEALDPEDLEIVYYARRWDHLLPSVWQELVKHGNSRTYLEFLNHQVSAPMASIYLNYLNCLEPWAKVLGPRRLRIFSYDMMTAAGDDIVTHFCREVLGLKLDISEERRENRRQTPEYTETLRLLNKMAFAGRTPSPAVRFALTRKRDELADDLAEIQAGMKPYLQQARPYPVFLYDHLERMFLKTFGNRVENLSKAGRLLEEHTVANTPYVSQDYLLEAGMIERFRALLNALGPV</sequence>
<name>A0ABT3AQB5_9RHOB</name>